<sequence>MTHPCLGVYRHGLIRTCALSLTHSDRSPKGPSSGLSRFSSTAASLFILSQKWLCNKHALLFNVLLPKRDLQLICVLNMHIYIDIDMYVGAGHLQTMLMKS</sequence>
<keyword evidence="4" id="KW-1185">Reference proteome</keyword>
<dbReference type="AlphaFoldDB" id="A0A1A8YIV5"/>
<reference evidence="1" key="2">
    <citation type="submission" date="2016-05" db="EMBL/GenBank/DDBJ databases">
        <authorList>
            <person name="Lavstsen T."/>
            <person name="Jespersen J.S."/>
        </authorList>
    </citation>
    <scope>NUCLEOTIDE SEQUENCE [LARGE SCALE GENOMIC DNA]</scope>
</reference>
<evidence type="ECO:0000313" key="4">
    <source>
        <dbReference type="Proteomes" id="UP000078555"/>
    </source>
</evidence>
<gene>
    <name evidence="1" type="ORF">POVWA1_007310</name>
    <name evidence="2" type="ORF">POVWA2_007450</name>
</gene>
<dbReference type="Proteomes" id="UP000078555">
    <property type="component" value="Unassembled WGS sequence"/>
</dbReference>
<proteinExistence type="predicted"/>
<evidence type="ECO:0000313" key="2">
    <source>
        <dbReference type="EMBL" id="SBT32049.1"/>
    </source>
</evidence>
<evidence type="ECO:0000313" key="3">
    <source>
        <dbReference type="Proteomes" id="UP000078550"/>
    </source>
</evidence>
<dbReference type="EMBL" id="FLRE01000029">
    <property type="protein sequence ID" value="SBT32049.1"/>
    <property type="molecule type" value="Genomic_DNA"/>
</dbReference>
<protein>
    <submittedName>
        <fullName evidence="1">Uncharacterized protein</fullName>
    </submittedName>
</protein>
<dbReference type="EMBL" id="FLRD01000020">
    <property type="protein sequence ID" value="SBT31479.1"/>
    <property type="molecule type" value="Genomic_DNA"/>
</dbReference>
<name>A0A1A8YIV5_PLAOA</name>
<evidence type="ECO:0000313" key="1">
    <source>
        <dbReference type="EMBL" id="SBT31479.1"/>
    </source>
</evidence>
<accession>A0A1A8YIV5</accession>
<dbReference type="Proteomes" id="UP000078550">
    <property type="component" value="Unassembled WGS sequence"/>
</dbReference>
<reference evidence="3 4" key="1">
    <citation type="submission" date="2016-05" db="EMBL/GenBank/DDBJ databases">
        <authorList>
            <person name="Naeem Raeece"/>
        </authorList>
    </citation>
    <scope>NUCLEOTIDE SEQUENCE [LARGE SCALE GENOMIC DNA]</scope>
</reference>
<organism evidence="1 4">
    <name type="scientific">Plasmodium ovale wallikeri</name>
    <dbReference type="NCBI Taxonomy" id="864142"/>
    <lineage>
        <taxon>Eukaryota</taxon>
        <taxon>Sar</taxon>
        <taxon>Alveolata</taxon>
        <taxon>Apicomplexa</taxon>
        <taxon>Aconoidasida</taxon>
        <taxon>Haemosporida</taxon>
        <taxon>Plasmodiidae</taxon>
        <taxon>Plasmodium</taxon>
        <taxon>Plasmodium (Plasmodium)</taxon>
    </lineage>
</organism>